<evidence type="ECO:0000313" key="2">
    <source>
        <dbReference type="Proteomes" id="UP000266861"/>
    </source>
</evidence>
<dbReference type="OrthoDB" id="20885at2759"/>
<keyword evidence="2" id="KW-1185">Reference proteome</keyword>
<comment type="caution">
    <text evidence="1">The sequence shown here is derived from an EMBL/GenBank/DDBJ whole genome shotgun (WGS) entry which is preliminary data.</text>
</comment>
<organism evidence="1 2">
    <name type="scientific">Diversispora epigaea</name>
    <dbReference type="NCBI Taxonomy" id="1348612"/>
    <lineage>
        <taxon>Eukaryota</taxon>
        <taxon>Fungi</taxon>
        <taxon>Fungi incertae sedis</taxon>
        <taxon>Mucoromycota</taxon>
        <taxon>Glomeromycotina</taxon>
        <taxon>Glomeromycetes</taxon>
        <taxon>Diversisporales</taxon>
        <taxon>Diversisporaceae</taxon>
        <taxon>Diversispora</taxon>
    </lineage>
</organism>
<name>A0A397HRB2_9GLOM</name>
<reference evidence="1 2" key="1">
    <citation type="submission" date="2018-08" db="EMBL/GenBank/DDBJ databases">
        <title>Genome and evolution of the arbuscular mycorrhizal fungus Diversispora epigaea (formerly Glomus versiforme) and its bacterial endosymbionts.</title>
        <authorList>
            <person name="Sun X."/>
            <person name="Fei Z."/>
            <person name="Harrison M."/>
        </authorList>
    </citation>
    <scope>NUCLEOTIDE SEQUENCE [LARGE SCALE GENOMIC DNA]</scope>
    <source>
        <strain evidence="1 2">IT104</strain>
    </source>
</reference>
<dbReference type="EMBL" id="PQFF01000300">
    <property type="protein sequence ID" value="RHZ63693.1"/>
    <property type="molecule type" value="Genomic_DNA"/>
</dbReference>
<proteinExistence type="predicted"/>
<protein>
    <submittedName>
        <fullName evidence="1">Uncharacterized protein</fullName>
    </submittedName>
</protein>
<sequence length="144" mass="17604">MNAPSQIKFILGTSIQEFDNKKFRKLFHLTKTPKELYYAKNYLCRYFAREKVGVYKWDPKNQIFEYYNKKDACESFIQSEHMIFKNDKGEVIEKFSIQSWFFRETPFFSLEYYKSFFRKTALPICTKDFTIYFLLFPYLEAQIQ</sequence>
<dbReference type="AlphaFoldDB" id="A0A397HRB2"/>
<accession>A0A397HRB2</accession>
<dbReference type="Proteomes" id="UP000266861">
    <property type="component" value="Unassembled WGS sequence"/>
</dbReference>
<evidence type="ECO:0000313" key="1">
    <source>
        <dbReference type="EMBL" id="RHZ63693.1"/>
    </source>
</evidence>
<gene>
    <name evidence="1" type="ORF">Glove_328g36</name>
</gene>